<accession>A0A8H9TFE8</accession>
<dbReference type="EMBL" id="DACRBY010000017">
    <property type="protein sequence ID" value="HAS8540907.1"/>
    <property type="molecule type" value="Genomic_DNA"/>
</dbReference>
<gene>
    <name evidence="1" type="ORF">I7730_14045</name>
</gene>
<reference evidence="1" key="2">
    <citation type="submission" date="2019-01" db="EMBL/GenBank/DDBJ databases">
        <authorList>
            <consortium name="NCBI Pathogen Detection Project"/>
        </authorList>
    </citation>
    <scope>NUCLEOTIDE SEQUENCE</scope>
    <source>
        <strain evidence="1">BCW_3452</strain>
    </source>
</reference>
<comment type="caution">
    <text evidence="1">The sequence shown here is derived from an EMBL/GenBank/DDBJ whole genome shotgun (WGS) entry which is preliminary data.</text>
</comment>
<evidence type="ECO:0000313" key="1">
    <source>
        <dbReference type="EMBL" id="HAS8540907.1"/>
    </source>
</evidence>
<proteinExistence type="predicted"/>
<protein>
    <submittedName>
        <fullName evidence="1">Uncharacterized protein</fullName>
    </submittedName>
</protein>
<sequence>MAVVVDIWEEEQVKGVRLDTKEQVTVRLSKDYTPNSNSSNERPSIKTMATEFYCKEGAVIHFESCNFNEKEGCWYSRWPNIVTKKANDKKRAATIVYTRPYVGSKENGNYILLKMFAVSDESANRSVPINTLDDLQSLITKYMVPRDQGVHPIIVLIGSDGENKVTMNVDIPRHKDSTGASYPETDSSKTYAMFLETDDGKAAVELINDPSVTLYALRGKSVFVGKKTVQKMLKTEQKAKFLKDEYKIDRDGEYVLENLGYKPTVVAVMTHEETEMKFASYCRSLATYGSVTPETELM</sequence>
<reference evidence="1" key="1">
    <citation type="journal article" date="2018" name="Genome Biol.">
        <title>SKESA: strategic k-mer extension for scrupulous assemblies.</title>
        <authorList>
            <person name="Souvorov A."/>
            <person name="Agarwala R."/>
            <person name="Lipman D.J."/>
        </authorList>
    </citation>
    <scope>NUCLEOTIDE SEQUENCE</scope>
    <source>
        <strain evidence="1">BCW_3452</strain>
    </source>
</reference>
<name>A0A8H9TFE8_VIBVL</name>
<dbReference type="Proteomes" id="UP000863257">
    <property type="component" value="Unassembled WGS sequence"/>
</dbReference>
<dbReference type="AlphaFoldDB" id="A0A8H9TFE8"/>
<organism evidence="1">
    <name type="scientific">Vibrio vulnificus</name>
    <dbReference type="NCBI Taxonomy" id="672"/>
    <lineage>
        <taxon>Bacteria</taxon>
        <taxon>Pseudomonadati</taxon>
        <taxon>Pseudomonadota</taxon>
        <taxon>Gammaproteobacteria</taxon>
        <taxon>Vibrionales</taxon>
        <taxon>Vibrionaceae</taxon>
        <taxon>Vibrio</taxon>
    </lineage>
</organism>